<protein>
    <submittedName>
        <fullName evidence="2">DUF2345 domain-containing protein</fullName>
    </submittedName>
</protein>
<dbReference type="Proteomes" id="UP001455709">
    <property type="component" value="Unassembled WGS sequence"/>
</dbReference>
<reference evidence="2 3" key="1">
    <citation type="submission" date="2024-05" db="EMBL/GenBank/DDBJ databases">
        <authorList>
            <person name="De Oliveira J.P."/>
            <person name="Noriler S.A."/>
            <person name="De Oliveira A.G."/>
            <person name="Sipoli D.S."/>
        </authorList>
    </citation>
    <scope>NUCLEOTIDE SEQUENCE [LARGE SCALE GENOMIC DNA]</scope>
    <source>
        <strain evidence="2 3">LABIM189</strain>
    </source>
</reference>
<organism evidence="2 3">
    <name type="scientific">Chromobacterium vaccinii</name>
    <dbReference type="NCBI Taxonomy" id="1108595"/>
    <lineage>
        <taxon>Bacteria</taxon>
        <taxon>Pseudomonadati</taxon>
        <taxon>Pseudomonadota</taxon>
        <taxon>Betaproteobacteria</taxon>
        <taxon>Neisseriales</taxon>
        <taxon>Chromobacteriaceae</taxon>
        <taxon>Chromobacterium</taxon>
    </lineage>
</organism>
<dbReference type="RefSeq" id="WP_347371224.1">
    <property type="nucleotide sequence ID" value="NZ_JBDOJC010000001.1"/>
</dbReference>
<dbReference type="EMBL" id="JBDOJC010000001">
    <property type="protein sequence ID" value="MEO2218387.1"/>
    <property type="molecule type" value="Genomic_DNA"/>
</dbReference>
<evidence type="ECO:0000313" key="3">
    <source>
        <dbReference type="Proteomes" id="UP001455709"/>
    </source>
</evidence>
<evidence type="ECO:0000313" key="2">
    <source>
        <dbReference type="EMBL" id="MEO2218387.1"/>
    </source>
</evidence>
<accession>A0ABV0FE74</accession>
<name>A0ABV0FE74_9NEIS</name>
<feature type="domain" description="DUF2345" evidence="1">
    <location>
        <begin position="2"/>
        <end position="35"/>
    </location>
</feature>
<proteinExistence type="predicted"/>
<dbReference type="InterPro" id="IPR018769">
    <property type="entry name" value="VgrG2_DUF2345"/>
</dbReference>
<evidence type="ECO:0000259" key="1">
    <source>
        <dbReference type="Pfam" id="PF10106"/>
    </source>
</evidence>
<comment type="caution">
    <text evidence="2">The sequence shown here is derived from an EMBL/GenBank/DDBJ whole genome shotgun (WGS) entry which is preliminary data.</text>
</comment>
<dbReference type="Pfam" id="PF10106">
    <property type="entry name" value="DUF2345"/>
    <property type="match status" value="1"/>
</dbReference>
<gene>
    <name evidence="2" type="ORF">ABGV49_15090</name>
</gene>
<sequence length="115" mass="12326">MAGGGYIRISGGNIEIHCPGTVSIRGQNIALSGPAQIGMNMNKMPSADLHSLSFVVQDANGNIQKNMPYIIKDGKGQTLKGITDKYGRTQRIHTSNPNDLSVQLDHGAMGNYLED</sequence>
<keyword evidence="3" id="KW-1185">Reference proteome</keyword>